<dbReference type="PANTHER" id="PTHR43228:SF1">
    <property type="entry name" value="TWO-COMPONENT RESPONSE REGULATOR ARR22"/>
    <property type="match status" value="1"/>
</dbReference>
<dbReference type="EMBL" id="JBHSOG010000113">
    <property type="protein sequence ID" value="MFC5772253.1"/>
    <property type="molecule type" value="Genomic_DNA"/>
</dbReference>
<dbReference type="SUPFAM" id="SSF52172">
    <property type="entry name" value="CheY-like"/>
    <property type="match status" value="1"/>
</dbReference>
<comment type="caution">
    <text evidence="3">The sequence shown here is derived from an EMBL/GenBank/DDBJ whole genome shotgun (WGS) entry which is preliminary data.</text>
</comment>
<organism evidence="3 4">
    <name type="scientific">Thauera sinica</name>
    <dbReference type="NCBI Taxonomy" id="2665146"/>
    <lineage>
        <taxon>Bacteria</taxon>
        <taxon>Pseudomonadati</taxon>
        <taxon>Pseudomonadota</taxon>
        <taxon>Betaproteobacteria</taxon>
        <taxon>Rhodocyclales</taxon>
        <taxon>Zoogloeaceae</taxon>
        <taxon>Thauera</taxon>
    </lineage>
</organism>
<dbReference type="InterPro" id="IPR052048">
    <property type="entry name" value="ST_Response_Regulator"/>
</dbReference>
<dbReference type="SMART" id="SM00448">
    <property type="entry name" value="REC"/>
    <property type="match status" value="1"/>
</dbReference>
<dbReference type="CDD" id="cd17589">
    <property type="entry name" value="REC_TPR"/>
    <property type="match status" value="1"/>
</dbReference>
<reference evidence="4" key="1">
    <citation type="journal article" date="2019" name="Int. J. Syst. Evol. Microbiol.">
        <title>The Global Catalogue of Microorganisms (GCM) 10K type strain sequencing project: providing services to taxonomists for standard genome sequencing and annotation.</title>
        <authorList>
            <consortium name="The Broad Institute Genomics Platform"/>
            <consortium name="The Broad Institute Genome Sequencing Center for Infectious Disease"/>
            <person name="Wu L."/>
            <person name="Ma J."/>
        </authorList>
    </citation>
    <scope>NUCLEOTIDE SEQUENCE [LARGE SCALE GENOMIC DNA]</scope>
    <source>
        <strain evidence="4">SHR3</strain>
    </source>
</reference>
<dbReference type="RefSeq" id="WP_096445320.1">
    <property type="nucleotide sequence ID" value="NZ_JBHSOG010000113.1"/>
</dbReference>
<dbReference type="Pfam" id="PF13432">
    <property type="entry name" value="TPR_16"/>
    <property type="match status" value="1"/>
</dbReference>
<dbReference type="PROSITE" id="PS50110">
    <property type="entry name" value="RESPONSE_REGULATORY"/>
    <property type="match status" value="1"/>
</dbReference>
<evidence type="ECO:0000313" key="3">
    <source>
        <dbReference type="EMBL" id="MFC5772253.1"/>
    </source>
</evidence>
<keyword evidence="4" id="KW-1185">Reference proteome</keyword>
<proteinExistence type="predicted"/>
<evidence type="ECO:0000313" key="4">
    <source>
        <dbReference type="Proteomes" id="UP001595974"/>
    </source>
</evidence>
<dbReference type="PANTHER" id="PTHR43228">
    <property type="entry name" value="TWO-COMPONENT RESPONSE REGULATOR"/>
    <property type="match status" value="1"/>
</dbReference>
<dbReference type="InterPro" id="IPR011006">
    <property type="entry name" value="CheY-like_superfamily"/>
</dbReference>
<sequence length="548" mass="61538">MPVPDPLNVLVVESQPTMRTQLRTMLASIGLEGAQFAPSANIAMRRLRERRYDLILCEYHLGDGQDGQHLLEDLRQHEIIPLDTLFVMISGEMNYERVVSTCELAPNDYILKPLTAETLRVRLQRAFDKRDAFLPAWQAIGIGDTLGAIALCREAHDRHPPYQIDFMRLQAELHQSIGQFDQAETLYRQILELKPIPWAELGLARTLMLRKRHGEAEDILARLVAANERFIEAYDLLTRLREETGRTAAARDMLRSATERSPYRLKRLRHLGELSLTVGDPAAAETAFAEVVRKGKYSDFADPEDHVRLVQAQLAQMKLDQAATSISDLDRYLGRQPKGELCKALCTAMLNARAGDLQRARDALQAASRASRRGAQLSVGLRQELVKACFDHQMGDEGSELVVDILRTAADERSIESTRELLKARGLESLSRQIEARVQEEVKSLITVGAEKARAGDFDGAVAEMMNAARKMPGNPQVLFNAALALMRHIEHRGWNDALAAQARGLIDRARKLSPASPRLAALTEFMHQQIKRYGIRPGRVMARPRPF</sequence>
<dbReference type="Gene3D" id="3.40.50.2300">
    <property type="match status" value="1"/>
</dbReference>
<accession>A0ABW1AYP2</accession>
<comment type="caution">
    <text evidence="1">Lacks conserved residue(s) required for the propagation of feature annotation.</text>
</comment>
<evidence type="ECO:0000256" key="1">
    <source>
        <dbReference type="PROSITE-ProRule" id="PRU00169"/>
    </source>
</evidence>
<dbReference type="Gene3D" id="1.25.40.10">
    <property type="entry name" value="Tetratricopeptide repeat domain"/>
    <property type="match status" value="1"/>
</dbReference>
<name>A0ABW1AYP2_9RHOO</name>
<dbReference type="Pfam" id="PF00072">
    <property type="entry name" value="Response_reg"/>
    <property type="match status" value="1"/>
</dbReference>
<dbReference type="SUPFAM" id="SSF48452">
    <property type="entry name" value="TPR-like"/>
    <property type="match status" value="1"/>
</dbReference>
<dbReference type="Proteomes" id="UP001595974">
    <property type="component" value="Unassembled WGS sequence"/>
</dbReference>
<gene>
    <name evidence="3" type="ORF">ACFPTN_22960</name>
</gene>
<feature type="domain" description="Response regulatory" evidence="2">
    <location>
        <begin position="8"/>
        <end position="127"/>
    </location>
</feature>
<dbReference type="InterPro" id="IPR001789">
    <property type="entry name" value="Sig_transdc_resp-reg_receiver"/>
</dbReference>
<dbReference type="InterPro" id="IPR011990">
    <property type="entry name" value="TPR-like_helical_dom_sf"/>
</dbReference>
<protein>
    <submittedName>
        <fullName evidence="3">Tetratricopeptide repeat protein</fullName>
    </submittedName>
</protein>
<evidence type="ECO:0000259" key="2">
    <source>
        <dbReference type="PROSITE" id="PS50110"/>
    </source>
</evidence>